<dbReference type="InterPro" id="IPR036388">
    <property type="entry name" value="WH-like_DNA-bd_sf"/>
</dbReference>
<dbReference type="SUPFAM" id="SSF46785">
    <property type="entry name" value="Winged helix' DNA-binding domain"/>
    <property type="match status" value="1"/>
</dbReference>
<sequence length="127" mass="14569">MAKIPNREDICPVTVVQRLIAGKWKIVILWHLSQKTRRFNELQKLLPEVSRGVLTQQLRDLERDGLVHREVYKEVPPKVEYSLTEIGQSFIPVLDVIATWGKYYINRNTRSSAGPDLARKESAGEGD</sequence>
<dbReference type="PANTHER" id="PTHR33204:SF29">
    <property type="entry name" value="TRANSCRIPTIONAL REGULATOR"/>
    <property type="match status" value="1"/>
</dbReference>
<comment type="caution">
    <text evidence="5">The sequence shown here is derived from an EMBL/GenBank/DDBJ whole genome shotgun (WGS) entry which is preliminary data.</text>
</comment>
<dbReference type="InterPro" id="IPR011991">
    <property type="entry name" value="ArsR-like_HTH"/>
</dbReference>
<gene>
    <name evidence="5" type="primary">hxlR</name>
    <name evidence="5" type="ORF">MOTE_24590</name>
</gene>
<dbReference type="PANTHER" id="PTHR33204">
    <property type="entry name" value="TRANSCRIPTIONAL REGULATOR, MARR FAMILY"/>
    <property type="match status" value="1"/>
</dbReference>
<keyword evidence="2" id="KW-0238">DNA-binding</keyword>
<proteinExistence type="predicted"/>
<organism evidence="5 6">
    <name type="scientific">Neomoorella thermoacetica</name>
    <name type="common">Clostridium thermoaceticum</name>
    <dbReference type="NCBI Taxonomy" id="1525"/>
    <lineage>
        <taxon>Bacteria</taxon>
        <taxon>Bacillati</taxon>
        <taxon>Bacillota</taxon>
        <taxon>Clostridia</taxon>
        <taxon>Neomoorellales</taxon>
        <taxon>Neomoorellaceae</taxon>
        <taxon>Neomoorella</taxon>
    </lineage>
</organism>
<dbReference type="EMBL" id="MDDC01000029">
    <property type="protein sequence ID" value="OIQ54617.1"/>
    <property type="molecule type" value="Genomic_DNA"/>
</dbReference>
<accession>A0A1J5N6L1</accession>
<evidence type="ECO:0000256" key="3">
    <source>
        <dbReference type="ARBA" id="ARBA00023163"/>
    </source>
</evidence>
<reference evidence="5 6" key="1">
    <citation type="submission" date="2016-08" db="EMBL/GenBank/DDBJ databases">
        <title>Genome-based comparison of Moorella thermoacetic strains.</title>
        <authorList>
            <person name="Poehlein A."/>
            <person name="Bengelsdorf F.R."/>
            <person name="Esser C."/>
            <person name="Duerre P."/>
            <person name="Daniel R."/>
        </authorList>
    </citation>
    <scope>NUCLEOTIDE SEQUENCE [LARGE SCALE GENOMIC DNA]</scope>
    <source>
        <strain evidence="5 6">DSM 21394</strain>
    </source>
</reference>
<evidence type="ECO:0000259" key="4">
    <source>
        <dbReference type="PROSITE" id="PS51118"/>
    </source>
</evidence>
<evidence type="ECO:0000256" key="1">
    <source>
        <dbReference type="ARBA" id="ARBA00023015"/>
    </source>
</evidence>
<name>A0A1J5N6L1_NEOTH</name>
<keyword evidence="1" id="KW-0805">Transcription regulation</keyword>
<feature type="domain" description="HTH hxlR-type" evidence="4">
    <location>
        <begin position="11"/>
        <end position="109"/>
    </location>
</feature>
<evidence type="ECO:0000313" key="5">
    <source>
        <dbReference type="EMBL" id="OIQ54617.1"/>
    </source>
</evidence>
<dbReference type="GO" id="GO:0003677">
    <property type="term" value="F:DNA binding"/>
    <property type="evidence" value="ECO:0007669"/>
    <property type="project" value="UniProtKB-KW"/>
</dbReference>
<dbReference type="InterPro" id="IPR036390">
    <property type="entry name" value="WH_DNA-bd_sf"/>
</dbReference>
<keyword evidence="3" id="KW-0804">Transcription</keyword>
<protein>
    <submittedName>
        <fullName evidence="5">HTH-type transcriptional activator HxlR</fullName>
    </submittedName>
</protein>
<dbReference type="CDD" id="cd00090">
    <property type="entry name" value="HTH_ARSR"/>
    <property type="match status" value="1"/>
</dbReference>
<dbReference type="Gene3D" id="1.10.10.10">
    <property type="entry name" value="Winged helix-like DNA-binding domain superfamily/Winged helix DNA-binding domain"/>
    <property type="match status" value="1"/>
</dbReference>
<dbReference type="Pfam" id="PF01638">
    <property type="entry name" value="HxlR"/>
    <property type="match status" value="1"/>
</dbReference>
<dbReference type="Proteomes" id="UP000182811">
    <property type="component" value="Unassembled WGS sequence"/>
</dbReference>
<evidence type="ECO:0000256" key="2">
    <source>
        <dbReference type="ARBA" id="ARBA00023125"/>
    </source>
</evidence>
<dbReference type="OrthoDB" id="9791143at2"/>
<dbReference type="InterPro" id="IPR002577">
    <property type="entry name" value="HTH_HxlR"/>
</dbReference>
<dbReference type="AlphaFoldDB" id="A0A1J5N6L1"/>
<dbReference type="PROSITE" id="PS51118">
    <property type="entry name" value="HTH_HXLR"/>
    <property type="match status" value="1"/>
</dbReference>
<evidence type="ECO:0000313" key="6">
    <source>
        <dbReference type="Proteomes" id="UP000182811"/>
    </source>
</evidence>